<dbReference type="Gene3D" id="3.40.630.30">
    <property type="match status" value="1"/>
</dbReference>
<dbReference type="InterPro" id="IPR000182">
    <property type="entry name" value="GNAT_dom"/>
</dbReference>
<dbReference type="AlphaFoldDB" id="A0A109MZD6"/>
<name>A0A109MZD6_9BACI</name>
<proteinExistence type="predicted"/>
<keyword evidence="3" id="KW-1185">Reference proteome</keyword>
<accession>A0A109MZD6</accession>
<evidence type="ECO:0000313" key="3">
    <source>
        <dbReference type="Proteomes" id="UP000064189"/>
    </source>
</evidence>
<evidence type="ECO:0000259" key="1">
    <source>
        <dbReference type="PROSITE" id="PS51186"/>
    </source>
</evidence>
<dbReference type="EMBL" id="LNNH01000014">
    <property type="protein sequence ID" value="KWW20650.1"/>
    <property type="molecule type" value="Genomic_DNA"/>
</dbReference>
<dbReference type="PROSITE" id="PS51186">
    <property type="entry name" value="GNAT"/>
    <property type="match status" value="1"/>
</dbReference>
<reference evidence="2 3" key="1">
    <citation type="submission" date="2015-11" db="EMBL/GenBank/DDBJ databases">
        <title>Genome Sequence of Bacillus simplex strain VanAntwerpen2.</title>
        <authorList>
            <person name="Couger M.B."/>
        </authorList>
    </citation>
    <scope>NUCLEOTIDE SEQUENCE [LARGE SCALE GENOMIC DNA]</scope>
    <source>
        <strain evidence="2 3">VanAntwerpen02</strain>
    </source>
</reference>
<sequence>MGVEKNGVRVEKRVCKDELNGMKAEGGGRRLQKIEKSEFGKLLPYLYKSKEPCPTFAFSVLERFIPGFVYADDSDSPRTIFVGTDSGLYFVGGVDSNDEFHKHFLKFCSSKLKEGRRFTLFSGNGGWDGRILDCFKKELKQSSRYSFTFHPEEYDVEEIHLQESFTVHRLDEVTIRSSREFNLEYYERFWGSAEHFLEKGFGYSVMKGDAALAGECTSIFRGKVYAEIDIYTNDEYRGMGVAKKAGQAFIDHCLKNGMIPRWDCKVENLASMKLADRLGFHDPSVYSIFVKNQQQL</sequence>
<dbReference type="PANTHER" id="PTHR31143">
    <property type="match status" value="1"/>
</dbReference>
<gene>
    <name evidence="2" type="ORF">AS888_17905</name>
</gene>
<dbReference type="InterPro" id="IPR016181">
    <property type="entry name" value="Acyl_CoA_acyltransferase"/>
</dbReference>
<dbReference type="SUPFAM" id="SSF55729">
    <property type="entry name" value="Acyl-CoA N-acyltransferases (Nat)"/>
    <property type="match status" value="1"/>
</dbReference>
<organism evidence="2 3">
    <name type="scientific">Peribacillus simplex</name>
    <dbReference type="NCBI Taxonomy" id="1478"/>
    <lineage>
        <taxon>Bacteria</taxon>
        <taxon>Bacillati</taxon>
        <taxon>Bacillota</taxon>
        <taxon>Bacilli</taxon>
        <taxon>Bacillales</taxon>
        <taxon>Bacillaceae</taxon>
        <taxon>Peribacillus</taxon>
    </lineage>
</organism>
<protein>
    <recommendedName>
        <fullName evidence="1">N-acetyltransferase domain-containing protein</fullName>
    </recommendedName>
</protein>
<dbReference type="PANTHER" id="PTHR31143:SF2">
    <property type="entry name" value="FR47-LIKE DOMAIN-CONTAINING PROTEIN-RELATED"/>
    <property type="match status" value="1"/>
</dbReference>
<comment type="caution">
    <text evidence="2">The sequence shown here is derived from an EMBL/GenBank/DDBJ whole genome shotgun (WGS) entry which is preliminary data.</text>
</comment>
<dbReference type="Pfam" id="PF12746">
    <property type="entry name" value="GNAT_acetyltran"/>
    <property type="match status" value="1"/>
</dbReference>
<feature type="domain" description="N-acetyltransferase" evidence="1">
    <location>
        <begin position="165"/>
        <end position="296"/>
    </location>
</feature>
<evidence type="ECO:0000313" key="2">
    <source>
        <dbReference type="EMBL" id="KWW20650.1"/>
    </source>
</evidence>
<dbReference type="GO" id="GO:0016747">
    <property type="term" value="F:acyltransferase activity, transferring groups other than amino-acyl groups"/>
    <property type="evidence" value="ECO:0007669"/>
    <property type="project" value="InterPro"/>
</dbReference>
<dbReference type="Proteomes" id="UP000064189">
    <property type="component" value="Unassembled WGS sequence"/>
</dbReference>
<dbReference type="InterPro" id="IPR027365">
    <property type="entry name" value="GNAT_acetyltra_YdfB-like"/>
</dbReference>